<evidence type="ECO:0000259" key="2">
    <source>
        <dbReference type="Pfam" id="PF01052"/>
    </source>
</evidence>
<dbReference type="GO" id="GO:0009425">
    <property type="term" value="C:bacterial-type flagellum basal body"/>
    <property type="evidence" value="ECO:0007669"/>
    <property type="project" value="InterPro"/>
</dbReference>
<dbReference type="GO" id="GO:0071973">
    <property type="term" value="P:bacterial-type flagellum-dependent cell motility"/>
    <property type="evidence" value="ECO:0007669"/>
    <property type="project" value="InterPro"/>
</dbReference>
<dbReference type="EMBL" id="NOWC01000003">
    <property type="protein sequence ID" value="OZS75953.1"/>
    <property type="molecule type" value="Genomic_DNA"/>
</dbReference>
<dbReference type="InterPro" id="IPR001543">
    <property type="entry name" value="FliN-like_C"/>
</dbReference>
<dbReference type="Gene3D" id="2.30.330.10">
    <property type="entry name" value="SpoA-like"/>
    <property type="match status" value="1"/>
</dbReference>
<feature type="domain" description="Flagellar motor switch protein FliN-like C-terminal" evidence="2">
    <location>
        <begin position="232"/>
        <end position="303"/>
    </location>
</feature>
<dbReference type="InterPro" id="IPR058805">
    <property type="entry name" value="SpaO_FliMN_C_rel"/>
</dbReference>
<comment type="caution">
    <text evidence="4">The sequence shown here is derived from an EMBL/GenBank/DDBJ whole genome shotgun (WGS) entry which is preliminary data.</text>
</comment>
<dbReference type="Proteomes" id="UP000216001">
    <property type="component" value="Unassembled WGS sequence"/>
</dbReference>
<evidence type="ECO:0000256" key="1">
    <source>
        <dbReference type="ARBA" id="ARBA00009226"/>
    </source>
</evidence>
<dbReference type="InterPro" id="IPR036429">
    <property type="entry name" value="SpoA-like_sf"/>
</dbReference>
<dbReference type="Pfam" id="PF26304">
    <property type="entry name" value="FliMN_C_rel"/>
    <property type="match status" value="1"/>
</dbReference>
<name>A0A264VXB9_PRORE</name>
<gene>
    <name evidence="4" type="ORF">CHI95_04395</name>
</gene>
<evidence type="ECO:0000313" key="4">
    <source>
        <dbReference type="EMBL" id="OZS75953.1"/>
    </source>
</evidence>
<feature type="domain" description="SpaO FliM/N C-terminal related" evidence="3">
    <location>
        <begin position="145"/>
        <end position="205"/>
    </location>
</feature>
<comment type="similarity">
    <text evidence="1">Belongs to the FliN/MopA/SpaO family.</text>
</comment>
<organism evidence="4 5">
    <name type="scientific">Providencia rettgeri</name>
    <dbReference type="NCBI Taxonomy" id="587"/>
    <lineage>
        <taxon>Bacteria</taxon>
        <taxon>Pseudomonadati</taxon>
        <taxon>Pseudomonadota</taxon>
        <taxon>Gammaproteobacteria</taxon>
        <taxon>Enterobacterales</taxon>
        <taxon>Morganellaceae</taxon>
        <taxon>Providencia</taxon>
    </lineage>
</organism>
<evidence type="ECO:0000259" key="3">
    <source>
        <dbReference type="Pfam" id="PF26304"/>
    </source>
</evidence>
<dbReference type="GO" id="GO:0003774">
    <property type="term" value="F:cytoskeletal motor activity"/>
    <property type="evidence" value="ECO:0007669"/>
    <property type="project" value="InterPro"/>
</dbReference>
<dbReference type="SUPFAM" id="SSF101801">
    <property type="entry name" value="Surface presentation of antigens (SPOA)"/>
    <property type="match status" value="1"/>
</dbReference>
<protein>
    <submittedName>
        <fullName evidence="4">Type III secretion protein</fullName>
    </submittedName>
</protein>
<sequence length="310" mass="35969">MLKIRRISSQEKQLKIWQQYYLVNPQIKLANRSIGYFQLSLVSETQKINAFVVVESWCHYRWPELVHYAWSSLSNSQLCELFASEYIGITFFSQNFRCESVEIVDDMRINYQPWLIVKEASLGEVLLAEPIESLEKKQGTNQIFDHLKLRADWILGYSYISAKLLQTIELRDVLSIQQLQLNMSVAGQVLARFQKQDEGLLMIEELVAPESEEEFVFPEEDEMQEIVRPFNVKEMNIKLTFVLGHSDITVDELSKMEPGYIYSIGENKEREVKVYANKQLIAEGELIYIGNSDELGLEITHVVSLGDKRV</sequence>
<dbReference type="PRINTS" id="PR00956">
    <property type="entry name" value="FLGMOTORFLIN"/>
</dbReference>
<dbReference type="RefSeq" id="WP_094960862.1">
    <property type="nucleotide sequence ID" value="NZ_CP060821.1"/>
</dbReference>
<accession>A0A264VXB9</accession>
<reference evidence="4 5" key="1">
    <citation type="submission" date="2017-07" db="EMBL/GenBank/DDBJ databases">
        <title>blaIMP-27 on transferable plasmids in Proteus mirabilis and Providencia rettgeri.</title>
        <authorList>
            <person name="Potter R."/>
        </authorList>
    </citation>
    <scope>NUCLEOTIDE SEQUENCE [LARGE SCALE GENOMIC DNA]</scope>
    <source>
        <strain evidence="4 5">PR1</strain>
    </source>
</reference>
<evidence type="ECO:0000313" key="5">
    <source>
        <dbReference type="Proteomes" id="UP000216001"/>
    </source>
</evidence>
<proteinExistence type="inferred from homology"/>
<dbReference type="AlphaFoldDB" id="A0A264VXB9"/>
<dbReference type="InterPro" id="IPR001172">
    <property type="entry name" value="FliN_T3SS_HrcQb"/>
</dbReference>
<dbReference type="GO" id="GO:0006935">
    <property type="term" value="P:chemotaxis"/>
    <property type="evidence" value="ECO:0007669"/>
    <property type="project" value="InterPro"/>
</dbReference>
<dbReference type="Pfam" id="PF01052">
    <property type="entry name" value="FliMN_C"/>
    <property type="match status" value="1"/>
</dbReference>